<dbReference type="Gene3D" id="3.30.1950.10">
    <property type="entry name" value="wza like domain"/>
    <property type="match status" value="1"/>
</dbReference>
<dbReference type="GO" id="GO:0009279">
    <property type="term" value="C:cell outer membrane"/>
    <property type="evidence" value="ECO:0007669"/>
    <property type="project" value="UniProtKB-SubCell"/>
</dbReference>
<evidence type="ECO:0000256" key="12">
    <source>
        <dbReference type="ARBA" id="ARBA00023139"/>
    </source>
</evidence>
<evidence type="ECO:0000256" key="10">
    <source>
        <dbReference type="ARBA" id="ARBA00023114"/>
    </source>
</evidence>
<keyword evidence="7 15" id="KW-0732">Signal</keyword>
<evidence type="ECO:0000256" key="14">
    <source>
        <dbReference type="ARBA" id="ARBA00023288"/>
    </source>
</evidence>
<keyword evidence="5" id="KW-0762">Sugar transport</keyword>
<evidence type="ECO:0000256" key="4">
    <source>
        <dbReference type="ARBA" id="ARBA00022452"/>
    </source>
</evidence>
<evidence type="ECO:0000256" key="1">
    <source>
        <dbReference type="ARBA" id="ARBA00004571"/>
    </source>
</evidence>
<dbReference type="OrthoDB" id="193635at2"/>
<dbReference type="PANTHER" id="PTHR33619:SF3">
    <property type="entry name" value="POLYSACCHARIDE EXPORT PROTEIN GFCE-RELATED"/>
    <property type="match status" value="1"/>
</dbReference>
<proteinExistence type="inferred from homology"/>
<evidence type="ECO:0000256" key="2">
    <source>
        <dbReference type="ARBA" id="ARBA00009450"/>
    </source>
</evidence>
<dbReference type="InterPro" id="IPR003715">
    <property type="entry name" value="Poly_export_N"/>
</dbReference>
<keyword evidence="14" id="KW-0449">Lipoprotein</keyword>
<dbReference type="eggNOG" id="COG1596">
    <property type="taxonomic scope" value="Bacteria"/>
</dbReference>
<dbReference type="GO" id="GO:0015159">
    <property type="term" value="F:polysaccharide transmembrane transporter activity"/>
    <property type="evidence" value="ECO:0007669"/>
    <property type="project" value="InterPro"/>
</dbReference>
<keyword evidence="4" id="KW-1134">Transmembrane beta strand</keyword>
<organism evidence="18">
    <name type="scientific">Desulfovibrio sp. U5L</name>
    <dbReference type="NCBI Taxonomy" id="596152"/>
    <lineage>
        <taxon>Bacteria</taxon>
        <taxon>Pseudomonadati</taxon>
        <taxon>Thermodesulfobacteriota</taxon>
        <taxon>Desulfovibrionia</taxon>
        <taxon>Desulfovibrionales</taxon>
        <taxon>Desulfovibrionaceae</taxon>
        <taxon>Desulfovibrio</taxon>
    </lineage>
</organism>
<evidence type="ECO:0000256" key="6">
    <source>
        <dbReference type="ARBA" id="ARBA00022692"/>
    </source>
</evidence>
<keyword evidence="12" id="KW-0564">Palmitate</keyword>
<dbReference type="Pfam" id="PF02563">
    <property type="entry name" value="Poly_export"/>
    <property type="match status" value="1"/>
</dbReference>
<feature type="domain" description="Polysaccharide export protein N-terminal" evidence="16">
    <location>
        <begin position="46"/>
        <end position="118"/>
    </location>
</feature>
<evidence type="ECO:0000256" key="9">
    <source>
        <dbReference type="ARBA" id="ARBA00023065"/>
    </source>
</evidence>
<feature type="signal peptide" evidence="15">
    <location>
        <begin position="1"/>
        <end position="21"/>
    </location>
</feature>
<dbReference type="GO" id="GO:0046930">
    <property type="term" value="C:pore complex"/>
    <property type="evidence" value="ECO:0007669"/>
    <property type="project" value="UniProtKB-KW"/>
</dbReference>
<dbReference type="GO" id="GO:0015288">
    <property type="term" value="F:porin activity"/>
    <property type="evidence" value="ECO:0007669"/>
    <property type="project" value="UniProtKB-KW"/>
</dbReference>
<keyword evidence="10" id="KW-0626">Porin</keyword>
<keyword evidence="11" id="KW-0472">Membrane</keyword>
<dbReference type="InterPro" id="IPR049712">
    <property type="entry name" value="Poly_export"/>
</dbReference>
<accession>I2Q5B5</accession>
<feature type="domain" description="SLBB" evidence="17">
    <location>
        <begin position="125"/>
        <end position="204"/>
    </location>
</feature>
<evidence type="ECO:0000256" key="11">
    <source>
        <dbReference type="ARBA" id="ARBA00023136"/>
    </source>
</evidence>
<evidence type="ECO:0000256" key="13">
    <source>
        <dbReference type="ARBA" id="ARBA00023237"/>
    </source>
</evidence>
<dbReference type="AlphaFoldDB" id="I2Q5B5"/>
<keyword evidence="9" id="KW-0406">Ion transport</keyword>
<dbReference type="InterPro" id="IPR054765">
    <property type="entry name" value="SLBB_dom"/>
</dbReference>
<dbReference type="GO" id="GO:0006811">
    <property type="term" value="P:monoatomic ion transport"/>
    <property type="evidence" value="ECO:0007669"/>
    <property type="project" value="UniProtKB-KW"/>
</dbReference>
<evidence type="ECO:0000313" key="18">
    <source>
        <dbReference type="EMBL" id="EIG54971.1"/>
    </source>
</evidence>
<dbReference type="STRING" id="596152.DesU5LDRAFT_3340"/>
<feature type="chain" id="PRO_5003663585" evidence="15">
    <location>
        <begin position="22"/>
        <end position="271"/>
    </location>
</feature>
<dbReference type="PANTHER" id="PTHR33619">
    <property type="entry name" value="POLYSACCHARIDE EXPORT PROTEIN GFCE-RELATED"/>
    <property type="match status" value="1"/>
</dbReference>
<evidence type="ECO:0000259" key="17">
    <source>
        <dbReference type="Pfam" id="PF22461"/>
    </source>
</evidence>
<evidence type="ECO:0000256" key="15">
    <source>
        <dbReference type="SAM" id="SignalP"/>
    </source>
</evidence>
<evidence type="ECO:0000256" key="7">
    <source>
        <dbReference type="ARBA" id="ARBA00022729"/>
    </source>
</evidence>
<keyword evidence="13" id="KW-0998">Cell outer membrane</keyword>
<reference evidence="18" key="1">
    <citation type="submission" date="2011-11" db="EMBL/GenBank/DDBJ databases">
        <title>Improved High-Quality Draft sequence of Desulfovibrio sp. U5L.</title>
        <authorList>
            <consortium name="US DOE Joint Genome Institute"/>
            <person name="Lucas S."/>
            <person name="Han J."/>
            <person name="Lapidus A."/>
            <person name="Cheng J.-F."/>
            <person name="Goodwin L."/>
            <person name="Pitluck S."/>
            <person name="Peters L."/>
            <person name="Ovchinnikova G."/>
            <person name="Held B."/>
            <person name="Detter J.C."/>
            <person name="Han C."/>
            <person name="Tapia R."/>
            <person name="Land M."/>
            <person name="Hauser L."/>
            <person name="Kyrpides N."/>
            <person name="Ivanova N."/>
            <person name="Pagani I."/>
            <person name="Gabster J."/>
            <person name="Walker C."/>
            <person name="Stolyar S."/>
            <person name="Stahl D."/>
            <person name="Arkin A."/>
            <person name="Dehal P."/>
            <person name="Hazen T."/>
            <person name="Woyke T."/>
        </authorList>
    </citation>
    <scope>NUCLEOTIDE SEQUENCE [LARGE SCALE GENOMIC DNA]</scope>
    <source>
        <strain evidence="18">U5L</strain>
    </source>
</reference>
<evidence type="ECO:0000256" key="8">
    <source>
        <dbReference type="ARBA" id="ARBA00023047"/>
    </source>
</evidence>
<gene>
    <name evidence="18" type="ORF">DesU5LDRAFT_3340</name>
</gene>
<dbReference type="HOGENOM" id="CLU_038343_3_2_7"/>
<keyword evidence="8" id="KW-0625">Polysaccharide transport</keyword>
<dbReference type="EMBL" id="JH600068">
    <property type="protein sequence ID" value="EIG54971.1"/>
    <property type="molecule type" value="Genomic_DNA"/>
</dbReference>
<comment type="subcellular location">
    <subcellularLocation>
        <location evidence="1">Cell outer membrane</location>
        <topology evidence="1">Multi-pass membrane protein</topology>
    </subcellularLocation>
</comment>
<sequence>MKAPPTVLLTLLLALFLTACSDVKVLEHNTAALTPAAQVEAFHPMDGPYVLGVGDEMTISVWTNTDLQRKVKIDPSGAIDYPLVGQVKTFGLTVDQLRAQLEGRLAKYIVEPRVDISLTEFKSLNVYVLGEVRTSGAVSLQRYITPQEAIAAAGGYSESARNDFAIILRRDPQKDVLMGIAAPLGLRAKDQKAIVLHGGDIVYVPRSGIAGVETFMQHITTLVNPLVNVGRGLVMAPDVVNVLNGTAFQPVVQTQVRATTANSAQAIIPAQ</sequence>
<name>I2Q5B5_9BACT</name>
<protein>
    <submittedName>
        <fullName evidence="18">Periplasmic protein involved in polysaccharide export</fullName>
    </submittedName>
</protein>
<evidence type="ECO:0000259" key="16">
    <source>
        <dbReference type="Pfam" id="PF02563"/>
    </source>
</evidence>
<keyword evidence="6" id="KW-0812">Transmembrane</keyword>
<evidence type="ECO:0000256" key="5">
    <source>
        <dbReference type="ARBA" id="ARBA00022597"/>
    </source>
</evidence>
<dbReference type="Pfam" id="PF22461">
    <property type="entry name" value="SLBB_2"/>
    <property type="match status" value="1"/>
</dbReference>
<dbReference type="PROSITE" id="PS51257">
    <property type="entry name" value="PROKAR_LIPOPROTEIN"/>
    <property type="match status" value="1"/>
</dbReference>
<comment type="similarity">
    <text evidence="2">Belongs to the BexD/CtrA/VexA family.</text>
</comment>
<evidence type="ECO:0000256" key="3">
    <source>
        <dbReference type="ARBA" id="ARBA00022448"/>
    </source>
</evidence>
<keyword evidence="3" id="KW-0813">Transport</keyword>